<dbReference type="PANTHER" id="PTHR46961:SF21">
    <property type="entry name" value="LOW QUALITY PROTEIN: DYNEIN BETA CHAIN, FLAGELLAR OUTER ARM-LIKE"/>
    <property type="match status" value="1"/>
</dbReference>
<dbReference type="Pfam" id="PF17857">
    <property type="entry name" value="AAA_lid_1"/>
    <property type="match status" value="1"/>
</dbReference>
<comment type="subcellular location">
    <subcellularLocation>
        <location evidence="1">Cytoplasm</location>
        <location evidence="1">Cytoskeleton</location>
        <location evidence="1">Cilium axoneme</location>
    </subcellularLocation>
</comment>
<keyword evidence="4" id="KW-0493">Microtubule</keyword>
<accession>A0A3M6U4I9</accession>
<evidence type="ECO:0000256" key="1">
    <source>
        <dbReference type="ARBA" id="ARBA00004430"/>
    </source>
</evidence>
<dbReference type="Gene3D" id="1.10.8.1220">
    <property type="match status" value="1"/>
</dbReference>
<evidence type="ECO:0000259" key="19">
    <source>
        <dbReference type="Pfam" id="PF12774"/>
    </source>
</evidence>
<dbReference type="Gene3D" id="1.10.472.130">
    <property type="match status" value="1"/>
</dbReference>
<feature type="domain" description="Dynein heavy chain linker" evidence="18">
    <location>
        <begin position="1595"/>
        <end position="1838"/>
    </location>
</feature>
<evidence type="ECO:0000256" key="12">
    <source>
        <dbReference type="ARBA" id="ARBA00023212"/>
    </source>
</evidence>
<feature type="compositionally biased region" description="Acidic residues" evidence="15">
    <location>
        <begin position="3928"/>
        <end position="3940"/>
    </location>
</feature>
<evidence type="ECO:0000259" key="20">
    <source>
        <dbReference type="Pfam" id="PF12777"/>
    </source>
</evidence>
<feature type="domain" description="Dynein heavy chain AAA 5 extension" evidence="23">
    <location>
        <begin position="2749"/>
        <end position="2846"/>
    </location>
</feature>
<dbReference type="Gene3D" id="1.10.8.720">
    <property type="entry name" value="Region D6 of dynein motor"/>
    <property type="match status" value="1"/>
</dbReference>
<keyword evidence="8" id="KW-0243">Dynein</keyword>
<evidence type="ECO:0000259" key="18">
    <source>
        <dbReference type="Pfam" id="PF08393"/>
    </source>
</evidence>
<dbReference type="InterPro" id="IPR004273">
    <property type="entry name" value="Dynein_heavy_D6_P-loop"/>
</dbReference>
<feature type="domain" description="Dynein heavy chain C-terminal" evidence="26">
    <location>
        <begin position="4968"/>
        <end position="5261"/>
    </location>
</feature>
<evidence type="ECO:0000259" key="22">
    <source>
        <dbReference type="Pfam" id="PF12781"/>
    </source>
</evidence>
<feature type="compositionally biased region" description="Basic and acidic residues" evidence="15">
    <location>
        <begin position="3946"/>
        <end position="3975"/>
    </location>
</feature>
<evidence type="ECO:0000259" key="25">
    <source>
        <dbReference type="Pfam" id="PF18198"/>
    </source>
</evidence>
<feature type="domain" description="Dynein heavy chain 3 AAA+ lid" evidence="24">
    <location>
        <begin position="3101"/>
        <end position="3185"/>
    </location>
</feature>
<sequence length="5280" mass="595301">MELDERLRWIETRVTSSLKPRAEELKHMFTNEKSREAMFEFCNNEEMKKLFIYYSTSPAGKNFVASLTPPSSSKEKSVYFVKIHEAGKLSRDNIVTDVAFCDCSYQPLTHASTLTKDVFLPLLSIEMGGGVSADKLMDLVHRLVSVLQVCEGSSKDQVTLPLPSIEVLSEAAAYSSRRPAVIHVLETAVVNWIKQIKVTLKLDPEIQIKKFGPKPGPLDEIEMWSERLEKITSVSEQLCSHVALNIMMNLEDAHSTYAQSFHLVKREIAKAEAETNDNLQFLSTLLPWFEKLHYATKSADMVSVFPPLVHTLYLVWVHSRYYHDHRNFTRLLTMLSNEVVARARQLVGEHVLENLLASYTNLKDALRVCAAFRGCYLDKKDRADETNQQRLSEQSGTNRDSGGVVWHSKLYNNSLTPRNTKMFNRRNSLSESNSGFDTLELWTDSAWPARNNSCFTSLNSFMERCNDVLELVQTTQHFEMLTCTAQVGGAGGNSLDIQVREIHRKFKEAVRSFQQMPHDVLNANETQEFEREFFAFRSVTRDLEYNLADVMRQSFKQCWDTRAKLRLLEVFEGISGRELVQTNLKVTFTALVLGFTQELLDMRVFFESHMDSPPAYPHLPPVSNKLLWLRGFKIHIQEPMSRLHRVSPASLKGDDGWRLRDTYSDLIKDIERCEAETIRQWQSKMEPELRTKLKQPLLIAEPASEGSRPTLHVNFDPELMLLLREVHYLGGEPFLTRLPDPARVLLRSTDDSLLRSTATRLETIVTRYNSVMANMKEFERPLFERKLAKIDELLGQGLHVFTWKTVESADFVEHASYLVCDDLHRNLGVVQSNFREICNIAASWSDNGLLDVFSPRDVSKSFSMDKLQEQHGMIYETHKHAVTVGGHRIHALLQSTFEAAQISRASPAWQSYIKYVSGVVMEGLKTSTQTSLQSMLNQIVFSNMSNDSEVLPILTIRLELTGSQVLFNPSLDDKSASSSVQESVEGWLNDFLGRGDFVRPVDEDLKSYKEVIVDDDEVQTLVKQTKDVVEQNASECKSFLATFREYAFLWIQDVQRTFEEFLAGNIVAHPRKMNRSELIRSRASQTSEKSRKEKERDPRSNRSSAAASTLSTSGAMGLSEKTFLNPKKMTATKEVRDEKGPSLDDFDKEIEIYQTARDEIYNLQDWCDVGWMRVNMRPIKQVLGTYASKWMFVYTKYLSDQVSSTLNDLDSFLKRIEPGIEAITGEEQDIASFMRLMRVFNEVSTQQAEMDSKFVAMKRTITLLEKYDQKLPDMTQKFYAAAPQRWNNLKMKVNQAKQRLGPRIQAEASSVTQELRAFGDRCESLAREFSDSEAFNRKCPIYTAFTIMDTLRSDLECLREVWNTWRAVQEQHTEWKRGRWQRINTKLMRKATEAQTDVVTALPFEAHEWDVFIGMHDAILDIQACLPIIDDLSRSAMRPRHWKQLLRVTGGAVQISNEGLTRMTLGQLLELGLHNHAEEVRSIIQRAAKDVAIESSLKTYEEVWLSKIFELRVHTRMKGPSSAAAATQETPGSEFGNDSDMNMHAPRGLSSRVSVTSHGSGGGFSVKDGAGGSHKTRKTSIAGSATFSHSLMNLTQDTGPICLLDKCEPIFEELEDHQVSLQSMLSGSAAGSFADDIMKWQKRLQTIEAVLSVWLEVQEKWIELEDVFSSLDLRIAMPHETNLFSAVNRDFRILMKVTEKNPNVLQACSRINIQAKLEKLNMNLQQCWKSLLNHLERRRQKFPRFYFLSTEDVLHIVCNGYDPGLVNPYLPKVLENLGALVYEEIENEGQVYFSITAVVSSHGEKLALKQSVLCEGAIDSWLPGLIGSLKQTLLDQLTSVLSPAPLVSNEAQPDNAEGAAQLDEPPRTAGSMSRVERSFTLDNCSEVILLATQIELCKKIDKSLKQVASGENKEALGEVYDKLTTILEATAMMLKGVDKEGQPQGADAGYDSGVNSDNDPEEAALKKMSRNTSASQDRPGTGVAQNDEEVSNISGVSQKQRVPPEPDEAKPEGVNNKMLLFPSQIQKISNIIAMLSHKRNLVQRLIEHRQEWEALKNPEDSFDWQCHARCRWEEEQQAFKVDILDMEFDYGFEYQGTTSRLVLSPLTDKCFVGLAQAVKTRMVGVFTGEFGAGKTETITELARILGSPLYTFNCSTPMNRSTLIDIFRGLACSGAWICLNNISTIQPPVLSVLTQLVTVVLDGLKASKSTVVLHNDEITLVPQGACFGTLNYSADQHKTEYDPSVGFFPSFKSSATFLPVDLWEKFRPVELVGPDLQVIIQVWLLSQGFTQVSSLASKIVTLRNLCLQLLPSSSKPLPADLCLCLQKCVGWGAYALKRMIEDAGSHLGTSSEEVHVLATNKGPLNEGEDVSERAESPTEAVDAVNVPLEALRHDELLGPMENQDASNVQDEQEILKLEERAVVLALRDAFMPGLDGSDAVMFATLLADLFPNVQVPMIFESYGSEGTKMQMNEQVSNLEEIPVLSKTGELGVNNTEVLSDMQSAIKVATSKLGLQPGAAFQARVAQLAELVKAHKLVCITGPSGCGKTECIRTLGAAHREMGHLVKTDIVCTEAVESEELLGYVDPETREWRDGVLTVLLRRQAQQLRLQETESKSAGKPLMKWLHLDGTIDPLQMELFGSIVQNTGTVVIGNNERIKIPDALLIVWELETLENLSPAVLSSVGMLCMNTSDVNWPLLVDRWLAKRSEREADPLRELCDRYIGPTLAYLASKTSVPPISGVPPTQNKPSKLRHVVPVSEMGMVNTLLTLVEAIMSNYSDLMLPELENYFCYSAMWAFGGTLVEEHRPFFSQWWREKWKDYVMLPGDEEVWNYYVFPETHEFLSWADSVPPYSQTAAEGIPNEAYVHTIQNERISHLVGLLSDGGKPVLLVGEAGCGKTSILRHRIKQHGGDIGEVLSLTVFCNKFTTSRSLWKELSSCLEWKHARTFVPKGNKRLTCLIDDLNLSRANNFGAQTAQQLVRQHIDHGGVIDPETHQWREIHDVTYLSSYNPQTPPTTARLNRRLLRHFALFNVTFPNQDELHHIYTQQLEKHFIIHVTQSQHTTNDNASQEAAEGHSQHHGTGDHDKAIRDLLSDVSHVTVELQDHLRGMFLPTSQRCHYMFTMTDLTMVFRNLCLTLRPGCASQDLLLLWKHECDWIYGRRLIDSVDKERFQQTFLNAAKKRFTEDEQLSIVTSPTPFFTNLVDSEESTGEVIGAGSSEGAEDDVHLSYRNVSDMAKVQAVLEHGIEEYNKDFPRLKITLCEDVMETICRLVRVLQSPHECGHALLISQGSPGMSTNLAQLAAHLCGYSVFRINSSALTTSERYTLDSFKGDLVSAYTRAGVKGEHLMLLLPESDLTDEDFLVHVSEFLVSSSISHLFTEEEQTSVINAVRTEVTQAGLAYTRDVAWDFFLKTVRENLRVILTVSSLGPRFQKRCRDFPSLMNTVSIILLPHWSKEALVTHAYHVLKDVETFSPVQTENLAHLLASMHLSIKQQDSGEEQCGTYGHITNTGFEVFVERFVCLIKKRQQVLRSEHEQMAAALQTIERGTQLAEQLKTQLGHEKMVLEQKKEGNLQLLLQIGQDKAIAEEQVRLVKRQQERIQKLKKALPEYQIAHERAVFKAAAVVSDTKRVLRNLDGQGLAELRALQKPDNEIEDLLAAIIIIVKSPSSDLTWNKGAKRLMANLDRFREELGVFDEMELTPSTLEVVEPYLKKPHFIGDYLEKKTSNPAVGSLLQWVRGVVRYHRMMQSKVKPLHAKVSETSSAVELAVGKLSSMESKLKDLEERLRSLALAYEEASIDKCRQYELTETLDSQLSQAAYFEEVLSSGRQKWLQLLESINTRVAAVAGGVAMAAAFATYLGPYSFNFRRDMLTVHWPQCLDERGVMLVVDSSSPHGGAEMFMMEQLRTVRSAKMTEGGQETAEAQLQENAEDEGKEQENENNGENTNDTRPESDHERPHSAEIEKQDVEQSEKEDSGPQAQQEGESEEYMMSVGRDQALRRTKFTEYDSFVLAVLKLLLGENHVRRLVTKGMGPRKIENAVLSKSSWQRVPLLVDPYDKGLELIRIIEDGENLLEIDLAESDPSAILKIEKAITSGTALVLYNIDGDIDSLFMPLIYHNTTSISEETEKAFQMVKFGSRRVMCHPEFRLYLVSRSSRPAFSTEVSSITTMVNLRLDGEALAEEIRIEAFHRVQPELYVESRKSLMVMMELLRLLENIDGKLMGLVTERQGTDIWEETEIIAELVKCRSEVAQRLTHTLNNFNRLKSLRELFQPLAKRAVMMFSLLSSLSSVQHEYRFSLGYFLSLFRSAIGRDVEPSKERLEYESDDEETKGTKEESRTAVLIKAIEKEGTDTPVQGEGERSSSRKRLRKRMSVVLPAEVQLPSPGVEYTALSSEQSDQLTDSLSQSFYSHVSRSIDQDHRLLFASLLTLYKMEKRAEGGPTQQEISLLLSGTIPSPVPALSDFDPTLLQPSWIPKESWELVLAVSSLKGPLDGICTHIASKPGPWRDWYENERPETRQLPIETGNTDDATSLSPIHKLLMIRCLRSDRFERAMRILVESEVGDLMERALPNFDEVLSSIKHSIPVFVLMPDHSTVNTPFMISPVDSIRRMAEAHNVQCQQISVGHGQEESIDVALATAVRTDTWLVIENLQLASRHWLEQLYNRLSRLQLQAETSSAPSQWRIFLLCEPADHLPVGLLLFSHQLAWDVVQRDVPVYQPLASTGLDLKKVVTSTLEAVPQAYWEQARDQSLAVRSTLFGLCVNHSALLMRHQLGTRASSRRYPISTRDLLTSFEMVIGWAKKEEGLRASQSKALSDVISRGIYGGKITDTWDRRFVEILTRQVISETALQQHSSLTLGSISLPVPPTNVDPTDYSKWFREKTESEDTDISAVKALGLNISVEREYNEARASEFICKLDKLYRDINNTTALSLESVLDNKVDMPRLRASMDMCLEQLPTLLKIEGEGAMPVTQLLPRVLSQLRALSVYSESGSSIGSEEHLSESMSYVLLKECQWFNCLLYHIRHSLQILEQCVLGGSPAIPTYLARIVDALQQDMVPSDWLHPHAQPSPHSLTSWLKDFNRRHKQLNEWVRRGVVPNPNSEPLVGRGQLTSVWLGGLANPVALITSLKHEKAAMVGCRVDEVELRCSLAKSYLSRDDRKDETEQGLVISGLYIEGASLDLDRECLVEPTSAISQLPDLFVSTVIREDEEEPLSDERNEAEKTEIYHCPVFMNRARQCCSVTLPIKCSHTAEHWILAGVAIVLDPGNSTSSWKLVPSNSKPE</sequence>
<dbReference type="Pfam" id="PF12777">
    <property type="entry name" value="MT"/>
    <property type="match status" value="1"/>
</dbReference>
<evidence type="ECO:0000256" key="2">
    <source>
        <dbReference type="ARBA" id="ARBA00008887"/>
    </source>
</evidence>
<keyword evidence="9 14" id="KW-0175">Coiled coil</keyword>
<keyword evidence="5" id="KW-0677">Repeat</keyword>
<dbReference type="InterPro" id="IPR042219">
    <property type="entry name" value="AAA_lid_11_sf"/>
</dbReference>
<feature type="domain" description="Dynein heavy chain AAA module D4" evidence="21">
    <location>
        <begin position="3256"/>
        <end position="3520"/>
    </location>
</feature>
<dbReference type="Gene3D" id="3.40.50.300">
    <property type="entry name" value="P-loop containing nucleotide triphosphate hydrolases"/>
    <property type="match status" value="6"/>
</dbReference>
<evidence type="ECO:0000256" key="9">
    <source>
        <dbReference type="ARBA" id="ARBA00023054"/>
    </source>
</evidence>
<dbReference type="GO" id="GO:0045505">
    <property type="term" value="F:dynein intermediate chain binding"/>
    <property type="evidence" value="ECO:0007669"/>
    <property type="project" value="InterPro"/>
</dbReference>
<evidence type="ECO:0000256" key="13">
    <source>
        <dbReference type="ARBA" id="ARBA00023273"/>
    </source>
</evidence>
<feature type="region of interest" description="Disordered" evidence="15">
    <location>
        <begin position="1846"/>
        <end position="1874"/>
    </location>
</feature>
<dbReference type="InterPro" id="IPR041589">
    <property type="entry name" value="DNAH3_AAA_lid_1"/>
</dbReference>
<proteinExistence type="inferred from homology"/>
<dbReference type="Gene3D" id="1.20.920.20">
    <property type="match status" value="1"/>
</dbReference>
<dbReference type="Pfam" id="PF03028">
    <property type="entry name" value="Dynein_heavy"/>
    <property type="match status" value="1"/>
</dbReference>
<feature type="region of interest" description="Disordered" evidence="15">
    <location>
        <begin position="4346"/>
        <end position="4368"/>
    </location>
</feature>
<keyword evidence="6" id="KW-0547">Nucleotide-binding</keyword>
<evidence type="ECO:0000259" key="23">
    <source>
        <dbReference type="Pfam" id="PF17852"/>
    </source>
</evidence>
<evidence type="ECO:0000256" key="15">
    <source>
        <dbReference type="SAM" id="MobiDB-lite"/>
    </source>
</evidence>
<keyword evidence="12" id="KW-0206">Cytoskeleton</keyword>
<feature type="compositionally biased region" description="Basic and acidic residues" evidence="15">
    <location>
        <begin position="1088"/>
        <end position="1100"/>
    </location>
</feature>
<feature type="region of interest" description="Disordered" evidence="15">
    <location>
        <begin position="3911"/>
        <end position="3990"/>
    </location>
</feature>
<dbReference type="Gene3D" id="1.10.8.710">
    <property type="match status" value="1"/>
</dbReference>
<evidence type="ECO:0000259" key="26">
    <source>
        <dbReference type="Pfam" id="PF18199"/>
    </source>
</evidence>
<dbReference type="GO" id="GO:0005524">
    <property type="term" value="F:ATP binding"/>
    <property type="evidence" value="ECO:0007669"/>
    <property type="project" value="UniProtKB-KW"/>
</dbReference>
<feature type="compositionally biased region" description="Polar residues" evidence="15">
    <location>
        <begin position="1991"/>
        <end position="2000"/>
    </location>
</feature>
<keyword evidence="28" id="KW-1185">Reference proteome</keyword>
<dbReference type="GO" id="GO:0005874">
    <property type="term" value="C:microtubule"/>
    <property type="evidence" value="ECO:0007669"/>
    <property type="project" value="UniProtKB-KW"/>
</dbReference>
<keyword evidence="7" id="KW-0067">ATP-binding</keyword>
<dbReference type="InterPro" id="IPR043157">
    <property type="entry name" value="Dynein_AAA1S"/>
</dbReference>
<dbReference type="InterPro" id="IPR013594">
    <property type="entry name" value="Dynein_heavy_tail"/>
</dbReference>
<dbReference type="InterPro" id="IPR043160">
    <property type="entry name" value="Dynein_C_barrel"/>
</dbReference>
<keyword evidence="13" id="KW-0966">Cell projection</keyword>
<dbReference type="Gene3D" id="1.20.140.100">
    <property type="entry name" value="Dynein heavy chain, N-terminal domain 2"/>
    <property type="match status" value="1"/>
</dbReference>
<dbReference type="Pfam" id="PF08393">
    <property type="entry name" value="DHC_N2"/>
    <property type="match status" value="2"/>
</dbReference>
<dbReference type="InterPro" id="IPR041228">
    <property type="entry name" value="Dynein_C"/>
</dbReference>
<dbReference type="InterPro" id="IPR024743">
    <property type="entry name" value="Dynein_HC_stalk"/>
</dbReference>
<dbReference type="InterPro" id="IPR041658">
    <property type="entry name" value="AAA_lid_11"/>
</dbReference>
<dbReference type="SUPFAM" id="SSF52540">
    <property type="entry name" value="P-loop containing nucleoside triphosphate hydrolases"/>
    <property type="match status" value="4"/>
</dbReference>
<dbReference type="InterPro" id="IPR035706">
    <property type="entry name" value="AAA_9"/>
</dbReference>
<feature type="domain" description="Dynein heavy chain AAA lid" evidence="25">
    <location>
        <begin position="4753"/>
        <end position="4880"/>
    </location>
</feature>
<feature type="coiled-coil region" evidence="14">
    <location>
        <begin position="3765"/>
        <end position="3799"/>
    </location>
</feature>
<dbReference type="Gene3D" id="3.10.490.20">
    <property type="match status" value="1"/>
</dbReference>
<feature type="compositionally biased region" description="Low complexity" evidence="15">
    <location>
        <begin position="1103"/>
        <end position="1114"/>
    </location>
</feature>
<feature type="compositionally biased region" description="Polar residues" evidence="15">
    <location>
        <begin position="3060"/>
        <end position="3069"/>
    </location>
</feature>
<dbReference type="OrthoDB" id="5983592at2759"/>
<dbReference type="EMBL" id="RCHS01002246">
    <property type="protein sequence ID" value="RMX48605.1"/>
    <property type="molecule type" value="Genomic_DNA"/>
</dbReference>
<organism evidence="27 28">
    <name type="scientific">Pocillopora damicornis</name>
    <name type="common">Cauliflower coral</name>
    <name type="synonym">Millepora damicornis</name>
    <dbReference type="NCBI Taxonomy" id="46731"/>
    <lineage>
        <taxon>Eukaryota</taxon>
        <taxon>Metazoa</taxon>
        <taxon>Cnidaria</taxon>
        <taxon>Anthozoa</taxon>
        <taxon>Hexacorallia</taxon>
        <taxon>Scleractinia</taxon>
        <taxon>Astrocoeniina</taxon>
        <taxon>Pocilloporidae</taxon>
        <taxon>Pocillopora</taxon>
    </lineage>
</organism>
<dbReference type="GO" id="GO:0031514">
    <property type="term" value="C:motile cilium"/>
    <property type="evidence" value="ECO:0007669"/>
    <property type="project" value="UniProtKB-ARBA"/>
</dbReference>
<dbReference type="PANTHER" id="PTHR46961">
    <property type="entry name" value="DYNEIN HEAVY CHAIN 1, AXONEMAL-LIKE PROTEIN"/>
    <property type="match status" value="1"/>
</dbReference>
<keyword evidence="10" id="KW-0969">Cilium</keyword>
<dbReference type="Pfam" id="PF18198">
    <property type="entry name" value="AAA_lid_11"/>
    <property type="match status" value="1"/>
</dbReference>
<dbReference type="GO" id="GO:0007018">
    <property type="term" value="P:microtubule-based movement"/>
    <property type="evidence" value="ECO:0007669"/>
    <property type="project" value="InterPro"/>
</dbReference>
<protein>
    <submittedName>
        <fullName evidence="27">Uncharacterized protein</fullName>
    </submittedName>
</protein>
<feature type="compositionally biased region" description="Gly residues" evidence="15">
    <location>
        <begin position="1559"/>
        <end position="1572"/>
    </location>
</feature>
<dbReference type="InterPro" id="IPR035699">
    <property type="entry name" value="AAA_6"/>
</dbReference>
<evidence type="ECO:0000256" key="3">
    <source>
        <dbReference type="ARBA" id="ARBA00022490"/>
    </source>
</evidence>
<dbReference type="InterPro" id="IPR042228">
    <property type="entry name" value="Dynein_linker_3"/>
</dbReference>
<evidence type="ECO:0000256" key="8">
    <source>
        <dbReference type="ARBA" id="ARBA00023017"/>
    </source>
</evidence>
<dbReference type="GO" id="GO:0051959">
    <property type="term" value="F:dynein light intermediate chain binding"/>
    <property type="evidence" value="ECO:0007669"/>
    <property type="project" value="InterPro"/>
</dbReference>
<evidence type="ECO:0000313" key="27">
    <source>
        <dbReference type="EMBL" id="RMX48605.1"/>
    </source>
</evidence>
<dbReference type="FunFam" id="1.10.287.2620:FF:000001">
    <property type="entry name" value="Cytoplasmic dynein heavy chain 1"/>
    <property type="match status" value="1"/>
</dbReference>
<dbReference type="Pfam" id="PF08385">
    <property type="entry name" value="DHC_N1"/>
    <property type="match status" value="2"/>
</dbReference>
<dbReference type="InterPro" id="IPR026983">
    <property type="entry name" value="DHC"/>
</dbReference>
<dbReference type="Gene3D" id="1.20.920.30">
    <property type="match status" value="1"/>
</dbReference>
<dbReference type="GO" id="GO:0008569">
    <property type="term" value="F:minus-end-directed microtubule motor activity"/>
    <property type="evidence" value="ECO:0007669"/>
    <property type="project" value="InterPro"/>
</dbReference>
<feature type="domain" description="Dynein heavy chain region D6 P-loop" evidence="16">
    <location>
        <begin position="4602"/>
        <end position="4702"/>
    </location>
</feature>
<dbReference type="InterPro" id="IPR013602">
    <property type="entry name" value="Dynein_heavy_linker"/>
</dbReference>
<evidence type="ECO:0000259" key="21">
    <source>
        <dbReference type="Pfam" id="PF12780"/>
    </source>
</evidence>
<evidence type="ECO:0000256" key="5">
    <source>
        <dbReference type="ARBA" id="ARBA00022737"/>
    </source>
</evidence>
<dbReference type="InterPro" id="IPR027417">
    <property type="entry name" value="P-loop_NTPase"/>
</dbReference>
<evidence type="ECO:0000259" key="24">
    <source>
        <dbReference type="Pfam" id="PF17857"/>
    </source>
</evidence>
<evidence type="ECO:0000256" key="10">
    <source>
        <dbReference type="ARBA" id="ARBA00023069"/>
    </source>
</evidence>
<dbReference type="Pfam" id="PF12781">
    <property type="entry name" value="AAA_9"/>
    <property type="match status" value="1"/>
</dbReference>
<feature type="domain" description="Dynein heavy chain ATP-binding dynein motor region" evidence="22">
    <location>
        <begin position="4036"/>
        <end position="4248"/>
    </location>
</feature>
<evidence type="ECO:0000259" key="17">
    <source>
        <dbReference type="Pfam" id="PF08385"/>
    </source>
</evidence>
<reference evidence="27 28" key="1">
    <citation type="journal article" date="2018" name="Sci. Rep.">
        <title>Comparative analysis of the Pocillopora damicornis genome highlights role of immune system in coral evolution.</title>
        <authorList>
            <person name="Cunning R."/>
            <person name="Bay R.A."/>
            <person name="Gillette P."/>
            <person name="Baker A.C."/>
            <person name="Traylor-Knowles N."/>
        </authorList>
    </citation>
    <scope>NUCLEOTIDE SEQUENCE [LARGE SCALE GENOMIC DNA]</scope>
    <source>
        <strain evidence="27">RSMAS</strain>
        <tissue evidence="27">Whole animal</tissue>
    </source>
</reference>
<evidence type="ECO:0000313" key="28">
    <source>
        <dbReference type="Proteomes" id="UP000275408"/>
    </source>
</evidence>
<dbReference type="FunFam" id="1.20.140.100:FF:000001">
    <property type="entry name" value="dynein heavy chain 17, axonemal"/>
    <property type="match status" value="1"/>
</dbReference>
<feature type="coiled-coil region" evidence="14">
    <location>
        <begin position="3586"/>
        <end position="3613"/>
    </location>
</feature>
<feature type="region of interest" description="Disordered" evidence="15">
    <location>
        <begin position="3060"/>
        <end position="3085"/>
    </location>
</feature>
<feature type="region of interest" description="Disordered" evidence="15">
    <location>
        <begin position="1939"/>
        <end position="2013"/>
    </location>
</feature>
<feature type="compositionally biased region" description="Basic and acidic residues" evidence="15">
    <location>
        <begin position="3072"/>
        <end position="3085"/>
    </location>
</feature>
<feature type="region of interest" description="Disordered" evidence="15">
    <location>
        <begin position="1077"/>
        <end position="1114"/>
    </location>
</feature>
<feature type="domain" description="Dynein heavy chain tail" evidence="17">
    <location>
        <begin position="182"/>
        <end position="390"/>
    </location>
</feature>
<dbReference type="Gene3D" id="1.10.287.2620">
    <property type="match status" value="1"/>
</dbReference>
<feature type="domain" description="Dynein heavy chain linker" evidence="18">
    <location>
        <begin position="1349"/>
        <end position="1516"/>
    </location>
</feature>
<comment type="caution">
    <text evidence="27">The sequence shown here is derived from an EMBL/GenBank/DDBJ whole genome shotgun (WGS) entry which is preliminary data.</text>
</comment>
<feature type="region of interest" description="Disordered" evidence="15">
    <location>
        <begin position="4318"/>
        <end position="4337"/>
    </location>
</feature>
<evidence type="ECO:0000256" key="14">
    <source>
        <dbReference type="SAM" id="Coils"/>
    </source>
</evidence>
<dbReference type="InterPro" id="IPR042222">
    <property type="entry name" value="Dynein_2_N"/>
</dbReference>
<dbReference type="Pfam" id="PF18199">
    <property type="entry name" value="Dynein_C"/>
    <property type="match status" value="1"/>
</dbReference>
<dbReference type="Gene3D" id="1.20.1270.280">
    <property type="match status" value="1"/>
</dbReference>
<evidence type="ECO:0000256" key="7">
    <source>
        <dbReference type="ARBA" id="ARBA00022840"/>
    </source>
</evidence>
<evidence type="ECO:0000256" key="4">
    <source>
        <dbReference type="ARBA" id="ARBA00022701"/>
    </source>
</evidence>
<keyword evidence="11" id="KW-0505">Motor protein</keyword>
<evidence type="ECO:0000259" key="16">
    <source>
        <dbReference type="Pfam" id="PF03028"/>
    </source>
</evidence>
<dbReference type="Pfam" id="PF12775">
    <property type="entry name" value="AAA_7"/>
    <property type="match status" value="1"/>
</dbReference>
<dbReference type="Proteomes" id="UP000275408">
    <property type="component" value="Unassembled WGS sequence"/>
</dbReference>
<feature type="domain" description="Dynein heavy chain tail" evidence="17">
    <location>
        <begin position="444"/>
        <end position="811"/>
    </location>
</feature>
<dbReference type="GO" id="GO:0005930">
    <property type="term" value="C:axoneme"/>
    <property type="evidence" value="ECO:0007669"/>
    <property type="project" value="UniProtKB-SubCell"/>
</dbReference>
<dbReference type="Pfam" id="PF12780">
    <property type="entry name" value="AAA_8"/>
    <property type="match status" value="1"/>
</dbReference>
<dbReference type="InterPro" id="IPR041466">
    <property type="entry name" value="Dynein_AAA5_ext"/>
</dbReference>
<dbReference type="Gene3D" id="3.20.180.20">
    <property type="entry name" value="Dynein heavy chain, N-terminal domain 2"/>
    <property type="match status" value="1"/>
</dbReference>
<dbReference type="STRING" id="46731.A0A3M6U4I9"/>
<gene>
    <name evidence="27" type="ORF">pdam_00008031</name>
</gene>
<evidence type="ECO:0000256" key="6">
    <source>
        <dbReference type="ARBA" id="ARBA00022741"/>
    </source>
</evidence>
<dbReference type="Pfam" id="PF12774">
    <property type="entry name" value="AAA_6"/>
    <property type="match status" value="1"/>
</dbReference>
<dbReference type="InterPro" id="IPR024317">
    <property type="entry name" value="Dynein_heavy_chain_D4_dom"/>
</dbReference>
<dbReference type="Gene3D" id="1.20.58.1120">
    <property type="match status" value="1"/>
</dbReference>
<name>A0A3M6U4I9_POCDA</name>
<feature type="domain" description="Dynein heavy chain hydrolytic ATP-binding dynein motor region" evidence="19">
    <location>
        <begin position="2090"/>
        <end position="2312"/>
    </location>
</feature>
<comment type="similarity">
    <text evidence="2">Belongs to the dynein heavy chain family.</text>
</comment>
<feature type="region of interest" description="Disordered" evidence="15">
    <location>
        <begin position="1519"/>
        <end position="1577"/>
    </location>
</feature>
<feature type="compositionally biased region" description="Basic and acidic residues" evidence="15">
    <location>
        <begin position="2002"/>
        <end position="2011"/>
    </location>
</feature>
<dbReference type="GO" id="GO:0030286">
    <property type="term" value="C:dynein complex"/>
    <property type="evidence" value="ECO:0007669"/>
    <property type="project" value="UniProtKB-KW"/>
</dbReference>
<dbReference type="Pfam" id="PF17852">
    <property type="entry name" value="Dynein_AAA_lid"/>
    <property type="match status" value="1"/>
</dbReference>
<feature type="domain" description="Dynein heavy chain coiled coil stalk" evidence="20">
    <location>
        <begin position="3547"/>
        <end position="3875"/>
    </location>
</feature>
<keyword evidence="3" id="KW-0963">Cytoplasm</keyword>
<evidence type="ECO:0000256" key="11">
    <source>
        <dbReference type="ARBA" id="ARBA00023175"/>
    </source>
</evidence>